<dbReference type="InterPro" id="IPR003593">
    <property type="entry name" value="AAA+_ATPase"/>
</dbReference>
<protein>
    <recommendedName>
        <fullName evidence="3">ABC transporter domain-containing protein</fullName>
    </recommendedName>
</protein>
<dbReference type="PROSITE" id="PS50893">
    <property type="entry name" value="ABC_TRANSPORTER_2"/>
    <property type="match status" value="2"/>
</dbReference>
<evidence type="ECO:0000256" key="2">
    <source>
        <dbReference type="ARBA" id="ARBA00022840"/>
    </source>
</evidence>
<organism evidence="4">
    <name type="scientific">uncultured spirochete</name>
    <dbReference type="NCBI Taxonomy" id="156406"/>
    <lineage>
        <taxon>Bacteria</taxon>
        <taxon>Pseudomonadati</taxon>
        <taxon>Spirochaetota</taxon>
        <taxon>Spirochaetia</taxon>
        <taxon>Spirochaetales</taxon>
        <taxon>environmental samples</taxon>
    </lineage>
</organism>
<dbReference type="SUPFAM" id="SSF52540">
    <property type="entry name" value="P-loop containing nucleoside triphosphate hydrolases"/>
    <property type="match status" value="2"/>
</dbReference>
<dbReference type="InterPro" id="IPR003439">
    <property type="entry name" value="ABC_transporter-like_ATP-bd"/>
</dbReference>
<dbReference type="AlphaFoldDB" id="A0A3P3XGS8"/>
<reference evidence="4" key="1">
    <citation type="submission" date="2017-02" db="EMBL/GenBank/DDBJ databases">
        <authorList>
            <person name="Regsiter A."/>
            <person name="William W."/>
        </authorList>
    </citation>
    <scope>NUCLEOTIDE SEQUENCE</scope>
    <source>
        <strain evidence="4">Bib</strain>
    </source>
</reference>
<dbReference type="CDD" id="cd03216">
    <property type="entry name" value="ABC_Carb_Monos_I"/>
    <property type="match status" value="1"/>
</dbReference>
<dbReference type="PANTHER" id="PTHR43790:SF4">
    <property type="entry name" value="GUANOSINE IMPORT ATP-BINDING PROTEIN NUPO"/>
    <property type="match status" value="1"/>
</dbReference>
<dbReference type="CDD" id="cd03215">
    <property type="entry name" value="ABC_Carb_Monos_II"/>
    <property type="match status" value="1"/>
</dbReference>
<evidence type="ECO:0000259" key="3">
    <source>
        <dbReference type="PROSITE" id="PS50893"/>
    </source>
</evidence>
<dbReference type="InterPro" id="IPR050107">
    <property type="entry name" value="ABC_carbohydrate_import_ATPase"/>
</dbReference>
<gene>
    <name evidence="4" type="ORF">SPIROBIBN47_20008</name>
</gene>
<dbReference type="GO" id="GO:0016887">
    <property type="term" value="F:ATP hydrolysis activity"/>
    <property type="evidence" value="ECO:0007669"/>
    <property type="project" value="InterPro"/>
</dbReference>
<dbReference type="InterPro" id="IPR027417">
    <property type="entry name" value="P-loop_NTPase"/>
</dbReference>
<dbReference type="Gene3D" id="3.40.50.300">
    <property type="entry name" value="P-loop containing nucleotide triphosphate hydrolases"/>
    <property type="match status" value="2"/>
</dbReference>
<name>A0A3P3XGS8_9SPIR</name>
<evidence type="ECO:0000256" key="1">
    <source>
        <dbReference type="ARBA" id="ARBA00022741"/>
    </source>
</evidence>
<keyword evidence="1" id="KW-0547">Nucleotide-binding</keyword>
<proteinExistence type="predicted"/>
<dbReference type="Pfam" id="PF00005">
    <property type="entry name" value="ABC_tran"/>
    <property type="match status" value="2"/>
</dbReference>
<accession>A0A3P3XGS8</accession>
<dbReference type="SMART" id="SM00382">
    <property type="entry name" value="AAA"/>
    <property type="match status" value="2"/>
</dbReference>
<feature type="domain" description="ABC transporter" evidence="3">
    <location>
        <begin position="253"/>
        <end position="497"/>
    </location>
</feature>
<sequence>MERGRKKVAMHIELRGITKCFGALRANDNISFAVPPSSIHGILGENGAGKSTLMKILSGFYSPDSGDILLDGKKVRIASPADAIRHGIGMLHQDPLDFPPLKVIDDFILGSKGNLIPNHKSATREFRELAARFGFSIDPESYVDTLTVGERQQLEILRLLWLGARALILDEPTTGISLPQKEKLFATLKKLASEGMTILFVSHKLEDVEALCNKVSVLRQGKLVGSVDPPFATGALVEMMFGKEIALEPKAQLRFGSNVLHIKHVDLEGIRIQIKGLDLQVRAGEVIGLAGMEGSGQTLFLGACAGLAQPVGGSFCLDEDEKDMTGRTYHEFRKHGVAYLPAARLEQALVPGLTLTEHFILSEGMKGLFIDRKKAEALAKSRIQVFNIKGRPDSTVESLSGGNQQRALLALMRDPLKLILVEHPTRGLDIESTIYIWNKLKERCARGTSIIFISADLDEILKYSDRVLVFFAGRVSPPLEASTLSVERLGRLIGGKDWETLETEAAHA</sequence>
<feature type="domain" description="ABC transporter" evidence="3">
    <location>
        <begin position="12"/>
        <end position="245"/>
    </location>
</feature>
<keyword evidence="2" id="KW-0067">ATP-binding</keyword>
<evidence type="ECO:0000313" key="4">
    <source>
        <dbReference type="EMBL" id="SLM11397.1"/>
    </source>
</evidence>
<dbReference type="EMBL" id="FWDM01000012">
    <property type="protein sequence ID" value="SLM11397.1"/>
    <property type="molecule type" value="Genomic_DNA"/>
</dbReference>
<dbReference type="PANTHER" id="PTHR43790">
    <property type="entry name" value="CARBOHYDRATE TRANSPORT ATP-BINDING PROTEIN MG119-RELATED"/>
    <property type="match status" value="1"/>
</dbReference>
<dbReference type="GO" id="GO:0005524">
    <property type="term" value="F:ATP binding"/>
    <property type="evidence" value="ECO:0007669"/>
    <property type="project" value="UniProtKB-KW"/>
</dbReference>